<dbReference type="EMBL" id="CADCWO010000101">
    <property type="protein sequence ID" value="CAA9572105.1"/>
    <property type="molecule type" value="Genomic_DNA"/>
</dbReference>
<accession>A0A6J4VF47</accession>
<organism evidence="1">
    <name type="scientific">uncultured Synechococcales cyanobacterium</name>
    <dbReference type="NCBI Taxonomy" id="1936017"/>
    <lineage>
        <taxon>Bacteria</taxon>
        <taxon>Bacillati</taxon>
        <taxon>Cyanobacteriota</taxon>
        <taxon>Cyanophyceae</taxon>
        <taxon>Synechococcales</taxon>
        <taxon>environmental samples</taxon>
    </lineage>
</organism>
<gene>
    <name evidence="1" type="ORF">AVDCRST_MAG81-1746</name>
</gene>
<sequence>MLLICQGSHITDFPAKLVNLIMPALQMGCAGGAAMRTFHGEFAEQEMEDNS</sequence>
<evidence type="ECO:0000313" key="1">
    <source>
        <dbReference type="EMBL" id="CAA9572105.1"/>
    </source>
</evidence>
<protein>
    <submittedName>
        <fullName evidence="1">Uncharacterized protein</fullName>
    </submittedName>
</protein>
<proteinExistence type="predicted"/>
<reference evidence="1" key="1">
    <citation type="submission" date="2020-02" db="EMBL/GenBank/DDBJ databases">
        <authorList>
            <person name="Meier V. D."/>
        </authorList>
    </citation>
    <scope>NUCLEOTIDE SEQUENCE</scope>
    <source>
        <strain evidence="1">AVDCRST_MAG81</strain>
    </source>
</reference>
<name>A0A6J4VF47_9CYAN</name>
<dbReference type="AlphaFoldDB" id="A0A6J4VF47"/>